<dbReference type="CDD" id="cd04301">
    <property type="entry name" value="NAT_SF"/>
    <property type="match status" value="1"/>
</dbReference>
<dbReference type="EMBL" id="JAGINX010000001">
    <property type="protein sequence ID" value="MBP2317658.1"/>
    <property type="molecule type" value="Genomic_DNA"/>
</dbReference>
<dbReference type="InterPro" id="IPR000182">
    <property type="entry name" value="GNAT_dom"/>
</dbReference>
<evidence type="ECO:0000256" key="2">
    <source>
        <dbReference type="ARBA" id="ARBA00023315"/>
    </source>
</evidence>
<keyword evidence="1" id="KW-0808">Transferase</keyword>
<reference evidence="4 5" key="1">
    <citation type="submission" date="2021-03" db="EMBL/GenBank/DDBJ databases">
        <title>Sequencing the genomes of 1000 actinobacteria strains.</title>
        <authorList>
            <person name="Klenk H.-P."/>
        </authorList>
    </citation>
    <scope>NUCLEOTIDE SEQUENCE [LARGE SCALE GENOMIC DNA]</scope>
    <source>
        <strain evidence="4 5">DSM 12544</strain>
    </source>
</reference>
<organism evidence="4 5">
    <name type="scientific">Nesterenkonia lacusekhoensis</name>
    <dbReference type="NCBI Taxonomy" id="150832"/>
    <lineage>
        <taxon>Bacteria</taxon>
        <taxon>Bacillati</taxon>
        <taxon>Actinomycetota</taxon>
        <taxon>Actinomycetes</taxon>
        <taxon>Micrococcales</taxon>
        <taxon>Micrococcaceae</taxon>
        <taxon>Nesterenkonia</taxon>
    </lineage>
</organism>
<name>A0ABS4SZM5_9MICC</name>
<gene>
    <name evidence="4" type="ORF">JOF45_000677</name>
</gene>
<proteinExistence type="predicted"/>
<keyword evidence="5" id="KW-1185">Reference proteome</keyword>
<evidence type="ECO:0000313" key="5">
    <source>
        <dbReference type="Proteomes" id="UP001519331"/>
    </source>
</evidence>
<dbReference type="SUPFAM" id="SSF55729">
    <property type="entry name" value="Acyl-CoA N-acyltransferases (Nat)"/>
    <property type="match status" value="1"/>
</dbReference>
<dbReference type="PANTHER" id="PTHR43800:SF1">
    <property type="entry name" value="PEPTIDYL-LYSINE N-ACETYLTRANSFERASE YJAB"/>
    <property type="match status" value="1"/>
</dbReference>
<dbReference type="RefSeq" id="WP_210047941.1">
    <property type="nucleotide sequence ID" value="NZ_JAGINX010000001.1"/>
</dbReference>
<dbReference type="Proteomes" id="UP001519331">
    <property type="component" value="Unassembled WGS sequence"/>
</dbReference>
<comment type="caution">
    <text evidence="4">The sequence shown here is derived from an EMBL/GenBank/DDBJ whole genome shotgun (WGS) entry which is preliminary data.</text>
</comment>
<sequence>MEIRLAAFTDCARLQQIECAAGEVFRTVGMPQIADDAPPSVEELEGYVRRGSAWVAATDPDVPEAYLLADRIDDVLHIEQVSVDPTYARLGRGRELIEHAARQAAELSCSALTLTAFVTVPWNAPYYRRLGFMEIPDGGLSPGLAAVRRREAEIGLDRWPRTAMRRTLAY</sequence>
<accession>A0ABS4SZM5</accession>
<evidence type="ECO:0000259" key="3">
    <source>
        <dbReference type="PROSITE" id="PS51186"/>
    </source>
</evidence>
<dbReference type="PROSITE" id="PS51186">
    <property type="entry name" value="GNAT"/>
    <property type="match status" value="1"/>
</dbReference>
<feature type="domain" description="N-acetyltransferase" evidence="3">
    <location>
        <begin position="1"/>
        <end position="153"/>
    </location>
</feature>
<dbReference type="Pfam" id="PF00583">
    <property type="entry name" value="Acetyltransf_1"/>
    <property type="match status" value="1"/>
</dbReference>
<dbReference type="PANTHER" id="PTHR43800">
    <property type="entry name" value="PEPTIDYL-LYSINE N-ACETYLTRANSFERASE YJAB"/>
    <property type="match status" value="1"/>
</dbReference>
<keyword evidence="2" id="KW-0012">Acyltransferase</keyword>
<dbReference type="InterPro" id="IPR016181">
    <property type="entry name" value="Acyl_CoA_acyltransferase"/>
</dbReference>
<dbReference type="Gene3D" id="3.40.630.30">
    <property type="match status" value="1"/>
</dbReference>
<protein>
    <submittedName>
        <fullName evidence="4">GNAT superfamily N-acetyltransferase</fullName>
    </submittedName>
</protein>
<evidence type="ECO:0000256" key="1">
    <source>
        <dbReference type="ARBA" id="ARBA00022679"/>
    </source>
</evidence>
<evidence type="ECO:0000313" key="4">
    <source>
        <dbReference type="EMBL" id="MBP2317658.1"/>
    </source>
</evidence>